<dbReference type="EMBL" id="UOFD01000037">
    <property type="protein sequence ID" value="VAW51901.1"/>
    <property type="molecule type" value="Genomic_DNA"/>
</dbReference>
<dbReference type="PANTHER" id="PTHR20275">
    <property type="entry name" value="NAD KINASE"/>
    <property type="match status" value="1"/>
</dbReference>
<dbReference type="NCBIfam" id="NF002306">
    <property type="entry name" value="PRK01231.1"/>
    <property type="match status" value="1"/>
</dbReference>
<evidence type="ECO:0000256" key="3">
    <source>
        <dbReference type="ARBA" id="ARBA00022857"/>
    </source>
</evidence>
<dbReference type="EC" id="2.7.1.23" evidence="5"/>
<dbReference type="InterPro" id="IPR002504">
    <property type="entry name" value="NADK"/>
</dbReference>
<dbReference type="InterPro" id="IPR016064">
    <property type="entry name" value="NAD/diacylglycerol_kinase_sf"/>
</dbReference>
<gene>
    <name evidence="5" type="ORF">MNBD_GAMMA06-2085</name>
</gene>
<reference evidence="5" key="1">
    <citation type="submission" date="2018-06" db="EMBL/GenBank/DDBJ databases">
        <authorList>
            <person name="Zhirakovskaya E."/>
        </authorList>
    </citation>
    <scope>NUCLEOTIDE SEQUENCE</scope>
</reference>
<protein>
    <submittedName>
        <fullName evidence="5">NAD kinase</fullName>
        <ecNumber evidence="5">2.7.1.23</ecNumber>
    </submittedName>
</protein>
<keyword evidence="3" id="KW-0521">NADP</keyword>
<proteinExistence type="inferred from homology"/>
<accession>A0A3B0W9F5</accession>
<evidence type="ECO:0000313" key="5">
    <source>
        <dbReference type="EMBL" id="VAW51901.1"/>
    </source>
</evidence>
<dbReference type="InterPro" id="IPR017438">
    <property type="entry name" value="ATP-NAD_kinase_N"/>
</dbReference>
<dbReference type="HAMAP" id="MF_00361">
    <property type="entry name" value="NAD_kinase"/>
    <property type="match status" value="1"/>
</dbReference>
<sequence length="290" mass="31946">MKFNTIGIITKPQAETATKTLQSLFEFLKNKTCKVIVDKSIPDAINNFNFEKVSREEIGKQCDLAIVVGGDGTILNAVRSLSNANVPLLGINVGRLGFLADISPAELETSLNEILNGSYREEQRFLLTMQVIRDKKIIFEGDAFNDVVIHIRDVARMIEFETRINDEFVNHQRADGIVISTPTGSTAYALSAGGPLLHATLEAITLVPISPHTLSSRPLVVDAASQIDVLICDTKDGIAQTTCDGHLSTDVHVGDHIKVMRKAGNITLLHPKQHNYFEILRAKLHWSEHS</sequence>
<dbReference type="GO" id="GO:0019674">
    <property type="term" value="P:NAD+ metabolic process"/>
    <property type="evidence" value="ECO:0007669"/>
    <property type="project" value="InterPro"/>
</dbReference>
<dbReference type="Pfam" id="PF01513">
    <property type="entry name" value="NAD_kinase"/>
    <property type="match status" value="1"/>
</dbReference>
<dbReference type="AlphaFoldDB" id="A0A3B0W9F5"/>
<organism evidence="5">
    <name type="scientific">hydrothermal vent metagenome</name>
    <dbReference type="NCBI Taxonomy" id="652676"/>
    <lineage>
        <taxon>unclassified sequences</taxon>
        <taxon>metagenomes</taxon>
        <taxon>ecological metagenomes</taxon>
    </lineage>
</organism>
<dbReference type="Gene3D" id="3.40.50.10330">
    <property type="entry name" value="Probable inorganic polyphosphate/atp-NAD kinase, domain 1"/>
    <property type="match status" value="1"/>
</dbReference>
<dbReference type="GO" id="GO:0006741">
    <property type="term" value="P:NADP+ biosynthetic process"/>
    <property type="evidence" value="ECO:0007669"/>
    <property type="project" value="InterPro"/>
</dbReference>
<dbReference type="Gene3D" id="2.60.200.30">
    <property type="entry name" value="Probable inorganic polyphosphate/atp-NAD kinase, domain 2"/>
    <property type="match status" value="1"/>
</dbReference>
<keyword evidence="4" id="KW-0520">NAD</keyword>
<keyword evidence="1 5" id="KW-0808">Transferase</keyword>
<dbReference type="GO" id="GO:0003951">
    <property type="term" value="F:NAD+ kinase activity"/>
    <property type="evidence" value="ECO:0007669"/>
    <property type="project" value="UniProtKB-EC"/>
</dbReference>
<name>A0A3B0W9F5_9ZZZZ</name>
<evidence type="ECO:0000256" key="1">
    <source>
        <dbReference type="ARBA" id="ARBA00022679"/>
    </source>
</evidence>
<dbReference type="InterPro" id="IPR017437">
    <property type="entry name" value="ATP-NAD_kinase_PpnK-typ_C"/>
</dbReference>
<dbReference type="Pfam" id="PF20143">
    <property type="entry name" value="NAD_kinase_C"/>
    <property type="match status" value="1"/>
</dbReference>
<dbReference type="SUPFAM" id="SSF111331">
    <property type="entry name" value="NAD kinase/diacylglycerol kinase-like"/>
    <property type="match status" value="1"/>
</dbReference>
<evidence type="ECO:0000256" key="2">
    <source>
        <dbReference type="ARBA" id="ARBA00022777"/>
    </source>
</evidence>
<dbReference type="PANTHER" id="PTHR20275:SF0">
    <property type="entry name" value="NAD KINASE"/>
    <property type="match status" value="1"/>
</dbReference>
<keyword evidence="2 5" id="KW-0418">Kinase</keyword>
<evidence type="ECO:0000256" key="4">
    <source>
        <dbReference type="ARBA" id="ARBA00023027"/>
    </source>
</evidence>